<dbReference type="GeneID" id="8862379"/>
<dbReference type="OMA" id="SWYKTAM"/>
<dbReference type="RefSeq" id="XP_002681754.1">
    <property type="nucleotide sequence ID" value="XM_002681708.1"/>
</dbReference>
<accession>D2V284</accession>
<feature type="transmembrane region" description="Helical" evidence="1">
    <location>
        <begin position="395"/>
        <end position="417"/>
    </location>
</feature>
<keyword evidence="3" id="KW-1185">Reference proteome</keyword>
<evidence type="ECO:0000313" key="2">
    <source>
        <dbReference type="EMBL" id="EFC49010.1"/>
    </source>
</evidence>
<keyword evidence="1" id="KW-1133">Transmembrane helix</keyword>
<reference evidence="2 3" key="1">
    <citation type="journal article" date="2010" name="Cell">
        <title>The genome of Naegleria gruberi illuminates early eukaryotic versatility.</title>
        <authorList>
            <person name="Fritz-Laylin L.K."/>
            <person name="Prochnik S.E."/>
            <person name="Ginger M.L."/>
            <person name="Dacks J.B."/>
            <person name="Carpenter M.L."/>
            <person name="Field M.C."/>
            <person name="Kuo A."/>
            <person name="Paredez A."/>
            <person name="Chapman J."/>
            <person name="Pham J."/>
            <person name="Shu S."/>
            <person name="Neupane R."/>
            <person name="Cipriano M."/>
            <person name="Mancuso J."/>
            <person name="Tu H."/>
            <person name="Salamov A."/>
            <person name="Lindquist E."/>
            <person name="Shapiro H."/>
            <person name="Lucas S."/>
            <person name="Grigoriev I.V."/>
            <person name="Cande W.Z."/>
            <person name="Fulton C."/>
            <person name="Rokhsar D.S."/>
            <person name="Dawson S.C."/>
        </authorList>
    </citation>
    <scope>NUCLEOTIDE SEQUENCE [LARGE SCALE GENOMIC DNA]</scope>
    <source>
        <strain evidence="2 3">NEG-M</strain>
    </source>
</reference>
<dbReference type="KEGG" id="ngr:NAEGRDRAFT_62913"/>
<dbReference type="VEuPathDB" id="AmoebaDB:NAEGRDRAFT_62913"/>
<gene>
    <name evidence="2" type="ORF">NAEGRDRAFT_62913</name>
</gene>
<protein>
    <submittedName>
        <fullName evidence="2">Predicted protein</fullName>
    </submittedName>
</protein>
<dbReference type="AlphaFoldDB" id="D2V284"/>
<sequence>MSTNHPQEEQQYLSATQMMNSNSNTQQQQQMATRLIVSNGGGDNHQQQQQQISTTTTTTTRIIPNIVSSASVLSDHDVCYEKLYPQLSLKDREKGLYYFFYELYLYFGNDDDLEKMPTPSTHSKRNVSSLKERLFGKIFKHSNKGMVSLVCHFILLAQWITLFTDFHLPWHRSNVKYFKYLSVIGNLKISYLWDDDSDFVGTLLVPFLFATFVTLTLLILTGFCFYKSWKSYQFLKGTREVDSYENIQDHPQMIIFKQRNERKRVVAFWLLFNLVELLPAMVIPVSLGFFNSIQSLNVFILIPSLLLVFPFMIVSYVYLIHCYEWRFDLGNMCAKSNSRLDMILYFSCFVSCFVHSMFTHPIMIVIAMFVDFFLVLIVLSVSILFVSWYKTAMNIVACIMIFSSLFILSITSMLAVLKAFIPSIEYNNGFYSELTIFALVFICIIIGYCFARVRVAFNEIIVSDQARAEYLLNSQRNALIIPKRDFEVEMSIRTIGWIANFFESKTINRPPATSEDEIRERLEETMEIDRVDEMFQHAMDLEHNLSPFVNLSYSQFKKYAKNDQRYSDNISDTCSTLEQGIGLSVNY</sequence>
<organism evidence="3">
    <name type="scientific">Naegleria gruberi</name>
    <name type="common">Amoeba</name>
    <dbReference type="NCBI Taxonomy" id="5762"/>
    <lineage>
        <taxon>Eukaryota</taxon>
        <taxon>Discoba</taxon>
        <taxon>Heterolobosea</taxon>
        <taxon>Tetramitia</taxon>
        <taxon>Eutetramitia</taxon>
        <taxon>Vahlkampfiidae</taxon>
        <taxon>Naegleria</taxon>
    </lineage>
</organism>
<feature type="transmembrane region" description="Helical" evidence="1">
    <location>
        <begin position="340"/>
        <end position="358"/>
    </location>
</feature>
<keyword evidence="1" id="KW-0472">Membrane</keyword>
<evidence type="ECO:0000313" key="3">
    <source>
        <dbReference type="Proteomes" id="UP000006671"/>
    </source>
</evidence>
<feature type="transmembrane region" description="Helical" evidence="1">
    <location>
        <begin position="364"/>
        <end position="388"/>
    </location>
</feature>
<feature type="transmembrane region" description="Helical" evidence="1">
    <location>
        <begin position="296"/>
        <end position="319"/>
    </location>
</feature>
<proteinExistence type="predicted"/>
<evidence type="ECO:0000256" key="1">
    <source>
        <dbReference type="SAM" id="Phobius"/>
    </source>
</evidence>
<dbReference type="EMBL" id="GG738849">
    <property type="protein sequence ID" value="EFC49010.1"/>
    <property type="molecule type" value="Genomic_DNA"/>
</dbReference>
<name>D2V284_NAEGR</name>
<feature type="transmembrane region" description="Helical" evidence="1">
    <location>
        <begin position="429"/>
        <end position="451"/>
    </location>
</feature>
<feature type="transmembrane region" description="Helical" evidence="1">
    <location>
        <begin position="266"/>
        <end position="290"/>
    </location>
</feature>
<keyword evidence="1" id="KW-0812">Transmembrane</keyword>
<dbReference type="InParanoid" id="D2V284"/>
<feature type="transmembrane region" description="Helical" evidence="1">
    <location>
        <begin position="146"/>
        <end position="164"/>
    </location>
</feature>
<dbReference type="Proteomes" id="UP000006671">
    <property type="component" value="Unassembled WGS sequence"/>
</dbReference>
<dbReference type="OrthoDB" id="10351304at2759"/>
<feature type="transmembrane region" description="Helical" evidence="1">
    <location>
        <begin position="203"/>
        <end position="226"/>
    </location>
</feature>